<feature type="compositionally biased region" description="Basic and acidic residues" evidence="3">
    <location>
        <begin position="306"/>
        <end position="322"/>
    </location>
</feature>
<feature type="region of interest" description="Disordered" evidence="3">
    <location>
        <begin position="461"/>
        <end position="490"/>
    </location>
</feature>
<dbReference type="InterPro" id="IPR011990">
    <property type="entry name" value="TPR-like_helical_dom_sf"/>
</dbReference>
<evidence type="ECO:0000256" key="1">
    <source>
        <dbReference type="PROSITE-ProRule" id="PRU00339"/>
    </source>
</evidence>
<proteinExistence type="predicted"/>
<evidence type="ECO:0000256" key="4">
    <source>
        <dbReference type="SAM" id="SignalP"/>
    </source>
</evidence>
<dbReference type="RefSeq" id="WP_189539310.1">
    <property type="nucleotide sequence ID" value="NZ_BMZD01000002.1"/>
</dbReference>
<dbReference type="SUPFAM" id="SSF48452">
    <property type="entry name" value="TPR-like"/>
    <property type="match status" value="1"/>
</dbReference>
<feature type="coiled-coil region" evidence="2">
    <location>
        <begin position="531"/>
        <end position="558"/>
    </location>
</feature>
<gene>
    <name evidence="6" type="ORF">GCM10011617_09820</name>
</gene>
<dbReference type="PROSITE" id="PS51724">
    <property type="entry name" value="SPOR"/>
    <property type="match status" value="1"/>
</dbReference>
<feature type="signal peptide" evidence="4">
    <location>
        <begin position="1"/>
        <end position="36"/>
    </location>
</feature>
<evidence type="ECO:0000256" key="3">
    <source>
        <dbReference type="SAM" id="MobiDB-lite"/>
    </source>
</evidence>
<feature type="repeat" description="TPR" evidence="1">
    <location>
        <begin position="77"/>
        <end position="110"/>
    </location>
</feature>
<reference evidence="6" key="2">
    <citation type="submission" date="2020-09" db="EMBL/GenBank/DDBJ databases">
        <authorList>
            <person name="Sun Q."/>
            <person name="Kim S."/>
        </authorList>
    </citation>
    <scope>NUCLEOTIDE SEQUENCE</scope>
    <source>
        <strain evidence="6">KCTC 32422</strain>
    </source>
</reference>
<dbReference type="InterPro" id="IPR036680">
    <property type="entry name" value="SPOR-like_sf"/>
</dbReference>
<dbReference type="InterPro" id="IPR007730">
    <property type="entry name" value="SPOR-like_dom"/>
</dbReference>
<keyword evidence="1" id="KW-0802">TPR repeat</keyword>
<name>A0A918RAU7_9SPHN</name>
<feature type="region of interest" description="Disordered" evidence="3">
    <location>
        <begin position="410"/>
        <end position="434"/>
    </location>
</feature>
<accession>A0A918RAU7</accession>
<feature type="compositionally biased region" description="Low complexity" evidence="3">
    <location>
        <begin position="474"/>
        <end position="484"/>
    </location>
</feature>
<keyword evidence="2" id="KW-0175">Coiled coil</keyword>
<evidence type="ECO:0000313" key="7">
    <source>
        <dbReference type="Proteomes" id="UP000634139"/>
    </source>
</evidence>
<keyword evidence="4" id="KW-0732">Signal</keyword>
<dbReference type="PROSITE" id="PS50005">
    <property type="entry name" value="TPR"/>
    <property type="match status" value="1"/>
</dbReference>
<feature type="domain" description="SPOR" evidence="5">
    <location>
        <begin position="564"/>
        <end position="646"/>
    </location>
</feature>
<dbReference type="SUPFAM" id="SSF110997">
    <property type="entry name" value="Sporulation related repeat"/>
    <property type="match status" value="1"/>
</dbReference>
<reference evidence="6" key="1">
    <citation type="journal article" date="2014" name="Int. J. Syst. Evol. Microbiol.">
        <title>Complete genome sequence of Corynebacterium casei LMG S-19264T (=DSM 44701T), isolated from a smear-ripened cheese.</title>
        <authorList>
            <consortium name="US DOE Joint Genome Institute (JGI-PGF)"/>
            <person name="Walter F."/>
            <person name="Albersmeier A."/>
            <person name="Kalinowski J."/>
            <person name="Ruckert C."/>
        </authorList>
    </citation>
    <scope>NUCLEOTIDE SEQUENCE</scope>
    <source>
        <strain evidence="6">KCTC 32422</strain>
    </source>
</reference>
<dbReference type="Proteomes" id="UP000634139">
    <property type="component" value="Unassembled WGS sequence"/>
</dbReference>
<dbReference type="EMBL" id="BMZD01000002">
    <property type="protein sequence ID" value="GGZ92359.1"/>
    <property type="molecule type" value="Genomic_DNA"/>
</dbReference>
<comment type="caution">
    <text evidence="6">The sequence shown here is derived from an EMBL/GenBank/DDBJ whole genome shotgun (WGS) entry which is preliminary data.</text>
</comment>
<protein>
    <recommendedName>
        <fullName evidence="5">SPOR domain-containing protein</fullName>
    </recommendedName>
</protein>
<feature type="region of interest" description="Disordered" evidence="3">
    <location>
        <begin position="296"/>
        <end position="372"/>
    </location>
</feature>
<organism evidence="6 7">
    <name type="scientific">Novosphingobium arvoryzae</name>
    <dbReference type="NCBI Taxonomy" id="1256514"/>
    <lineage>
        <taxon>Bacteria</taxon>
        <taxon>Pseudomonadati</taxon>
        <taxon>Pseudomonadota</taxon>
        <taxon>Alphaproteobacteria</taxon>
        <taxon>Sphingomonadales</taxon>
        <taxon>Sphingomonadaceae</taxon>
        <taxon>Novosphingobium</taxon>
    </lineage>
</organism>
<dbReference type="Pfam" id="PF05036">
    <property type="entry name" value="SPOR"/>
    <property type="match status" value="1"/>
</dbReference>
<dbReference type="AlphaFoldDB" id="A0A918RAU7"/>
<dbReference type="Gene3D" id="1.25.40.10">
    <property type="entry name" value="Tetratricopeptide repeat domain"/>
    <property type="match status" value="1"/>
</dbReference>
<keyword evidence="7" id="KW-1185">Reference proteome</keyword>
<evidence type="ECO:0000313" key="6">
    <source>
        <dbReference type="EMBL" id="GGZ92359.1"/>
    </source>
</evidence>
<feature type="chain" id="PRO_5037456320" description="SPOR domain-containing protein" evidence="4">
    <location>
        <begin position="37"/>
        <end position="658"/>
    </location>
</feature>
<evidence type="ECO:0000256" key="2">
    <source>
        <dbReference type="SAM" id="Coils"/>
    </source>
</evidence>
<dbReference type="InterPro" id="IPR019734">
    <property type="entry name" value="TPR_rpt"/>
</dbReference>
<sequence>MSESAPTTAVPAPLRRARLAALLGASLLALPGAALAQADGTGAVPTISAPVVQSVPGSTGMKLNEVLHRLSRNPTDVPTLIEAGRMSMQIGDSAAAVGFYQRAAKLAPGNPNVKAGLAGAYALSDDPVAAINLFNEAEQGGAIDPALLGPRGLAYDLVGDNETAQKYYKLALAAGSDDETVRRLALSQAIGGDRRAMELTLTPLLQKQDKGAWRTRAFALAILGQGAEAESIVRSTMPAQLAEPMTAYLRYMPRLTAAQQAAAANLGQFPRAADIGREDPRFAAFQRPRAVLAAATPAPVPVARSGAKDQARDRSRDRKRSGDAAPARTPAVRVAATAAAPVAPIATRETTATPPVTTAPAPAAAGLAASAPRQAELPPLQAAASPTPPTPAPVRPVTVTAAPAPAPAAAPTLAAAQPASAEAPRPALATTGTAAPAAAPGFASLDGGSSAARTFELKPAPAASAPVAPPPSPAAAAPVSASSPAPAPVPAARPKNLAELFADLGPPSREAEPAAGAVDLRRIAPTVDPKAKAAAEAKAKAEREAKAAREAEAREKAIKASAAAKHPSRIWVQVATGRDKSALAFDWRRFSRENADVFAKRSPFVTAWGQTNRLLTGPFPSDKAANAYIAQLKKAGIDGAFSWTSPAGQIVDALKAGK</sequence>
<feature type="compositionally biased region" description="Low complexity" evidence="3">
    <location>
        <begin position="323"/>
        <end position="372"/>
    </location>
</feature>
<dbReference type="GO" id="GO:0042834">
    <property type="term" value="F:peptidoglycan binding"/>
    <property type="evidence" value="ECO:0007669"/>
    <property type="project" value="InterPro"/>
</dbReference>
<evidence type="ECO:0000259" key="5">
    <source>
        <dbReference type="PROSITE" id="PS51724"/>
    </source>
</evidence>